<gene>
    <name evidence="3" type="ORF">CORC01_05690</name>
</gene>
<dbReference type="GeneID" id="34558842"/>
<dbReference type="STRING" id="1209926.A0A1G4BC54"/>
<dbReference type="Proteomes" id="UP000176998">
    <property type="component" value="Unassembled WGS sequence"/>
</dbReference>
<name>A0A1G4BC54_9PEZI</name>
<reference evidence="3 4" key="1">
    <citation type="submission" date="2016-09" db="EMBL/GenBank/DDBJ databases">
        <authorList>
            <person name="Capua I."/>
            <person name="De Benedictis P."/>
            <person name="Joannis T."/>
            <person name="Lombin L.H."/>
            <person name="Cattoli G."/>
        </authorList>
    </citation>
    <scope>NUCLEOTIDE SEQUENCE [LARGE SCALE GENOMIC DNA]</scope>
    <source>
        <strain evidence="3 4">IMI 309357</strain>
    </source>
</reference>
<keyword evidence="4" id="KW-1185">Reference proteome</keyword>
<dbReference type="PANTHER" id="PTHR40619:SF3">
    <property type="entry name" value="FUNGAL STAND N-TERMINAL GOODBYE DOMAIN-CONTAINING PROTEIN"/>
    <property type="match status" value="1"/>
</dbReference>
<feature type="compositionally biased region" description="Polar residues" evidence="1">
    <location>
        <begin position="639"/>
        <end position="648"/>
    </location>
</feature>
<dbReference type="AlphaFoldDB" id="A0A1G4BC54"/>
<feature type="compositionally biased region" description="Basic residues" evidence="1">
    <location>
        <begin position="564"/>
        <end position="577"/>
    </location>
</feature>
<dbReference type="InterPro" id="IPR056125">
    <property type="entry name" value="DUF7708"/>
</dbReference>
<evidence type="ECO:0000259" key="2">
    <source>
        <dbReference type="Pfam" id="PF24809"/>
    </source>
</evidence>
<dbReference type="RefSeq" id="XP_022476149.1">
    <property type="nucleotide sequence ID" value="XM_022617332.1"/>
</dbReference>
<evidence type="ECO:0000313" key="3">
    <source>
        <dbReference type="EMBL" id="OHE99000.1"/>
    </source>
</evidence>
<feature type="domain" description="DUF7708" evidence="2">
    <location>
        <begin position="116"/>
        <end position="252"/>
    </location>
</feature>
<evidence type="ECO:0000313" key="4">
    <source>
        <dbReference type="Proteomes" id="UP000176998"/>
    </source>
</evidence>
<dbReference type="EMBL" id="MJBS01000040">
    <property type="protein sequence ID" value="OHE99000.1"/>
    <property type="molecule type" value="Genomic_DNA"/>
</dbReference>
<comment type="caution">
    <text evidence="3">The sequence shown here is derived from an EMBL/GenBank/DDBJ whole genome shotgun (WGS) entry which is preliminary data.</text>
</comment>
<feature type="compositionally biased region" description="Low complexity" evidence="1">
    <location>
        <begin position="608"/>
        <end position="618"/>
    </location>
</feature>
<evidence type="ECO:0000256" key="1">
    <source>
        <dbReference type="SAM" id="MobiDB-lite"/>
    </source>
</evidence>
<accession>A0A1G4BC54</accession>
<dbReference type="PANTHER" id="PTHR40619">
    <property type="entry name" value="FUNGAL STAND N-TERMINAL GOODBYE DOMAIN-CONTAINING PROTEIN"/>
    <property type="match status" value="1"/>
</dbReference>
<dbReference type="Pfam" id="PF24809">
    <property type="entry name" value="DUF7708"/>
    <property type="match status" value="1"/>
</dbReference>
<protein>
    <recommendedName>
        <fullName evidence="2">DUF7708 domain-containing protein</fullName>
    </recommendedName>
</protein>
<proteinExistence type="predicted"/>
<organism evidence="3 4">
    <name type="scientific">Colletotrichum orchidophilum</name>
    <dbReference type="NCBI Taxonomy" id="1209926"/>
    <lineage>
        <taxon>Eukaryota</taxon>
        <taxon>Fungi</taxon>
        <taxon>Dikarya</taxon>
        <taxon>Ascomycota</taxon>
        <taxon>Pezizomycotina</taxon>
        <taxon>Sordariomycetes</taxon>
        <taxon>Hypocreomycetidae</taxon>
        <taxon>Glomerellales</taxon>
        <taxon>Glomerellaceae</taxon>
        <taxon>Colletotrichum</taxon>
    </lineage>
</organism>
<dbReference type="OrthoDB" id="4835296at2759"/>
<feature type="region of interest" description="Disordered" evidence="1">
    <location>
        <begin position="564"/>
        <end position="699"/>
    </location>
</feature>
<sequence length="699" mass="77923">MEEVELIESLKTLQTAEETRLDTATSSSCSPANPADVNRPAWALDLAKSPFLIDKFEQLEVAVTEYNAAASQQKRDIVAKHGCELKDVLLQANALQEAFNVKEENRSLGSNIQAGLQQFCKSTLHYAAVMDALAQHHPEWVSLAWGTMKLLLMIPIEYQKVKEGIVANLGRIGSKLELVSLLLSFYSFERMTGAASAIYASIADFLGFCVRYLRSNCLVKTLKTIVTPFDTRLGPILKTIDENYAILRLEAEVQFMIYQFERQCSLQRDMVEVKEDHGRIIGVLEEIIRRDDISRKRRVQAIDASQSLDQTLLKPPRLEICEDFFQDLLPLDCDLHQIDLEMDMLPMSELSESVNVLRLPSFQTWLSSKVSGLLWVDGYGIPRRPSWTTDLSLKIVRAATESSYDTLSYFGSLRRGRVDDAPKPRALVQSLLFSMLQKFPAVTSHGDPELFNAEIFVAAKTDLDLSWRIFVECLRVLPSSIIYIVIEGVDHVNMIGDEKGDFESLLGRLSNISTELLNEKVVKVALTSVRPNAGYQHLFPSLDGLEVTYEHNLLIRVPAAAARRRKTRSKLQKRKSPTLHSPGLMMNKAPTDMASDFAPSDSGGDGDGTISDSSSDFDIFGKRKGTAGRAGAPRYSWSGPASGSNRSEIVQLDDTETMLRSTTKEIADDSDSSFDIFETHTELPKETQASGEDLSDFAP</sequence>